<dbReference type="RefSeq" id="WP_271432406.1">
    <property type="nucleotide sequence ID" value="NZ_JAQIOY010000003.1"/>
</dbReference>
<name>A0ABT4XSZ3_9RHOB</name>
<comment type="caution">
    <text evidence="2">The sequence shown here is derived from an EMBL/GenBank/DDBJ whole genome shotgun (WGS) entry which is preliminary data.</text>
</comment>
<feature type="chain" id="PRO_5045686731" description="Lipoprotein" evidence="1">
    <location>
        <begin position="22"/>
        <end position="183"/>
    </location>
</feature>
<dbReference type="EMBL" id="JAQIOY010000003">
    <property type="protein sequence ID" value="MDA7425050.1"/>
    <property type="molecule type" value="Genomic_DNA"/>
</dbReference>
<evidence type="ECO:0000256" key="1">
    <source>
        <dbReference type="SAM" id="SignalP"/>
    </source>
</evidence>
<keyword evidence="1" id="KW-0732">Signal</keyword>
<dbReference type="PROSITE" id="PS51257">
    <property type="entry name" value="PROKAR_LIPOPROTEIN"/>
    <property type="match status" value="1"/>
</dbReference>
<proteinExistence type="predicted"/>
<protein>
    <recommendedName>
        <fullName evidence="4">Lipoprotein</fullName>
    </recommendedName>
</protein>
<evidence type="ECO:0000313" key="2">
    <source>
        <dbReference type="EMBL" id="MDA7425050.1"/>
    </source>
</evidence>
<gene>
    <name evidence="2" type="ORF">PFY00_09955</name>
</gene>
<feature type="signal peptide" evidence="1">
    <location>
        <begin position="1"/>
        <end position="21"/>
    </location>
</feature>
<evidence type="ECO:0000313" key="3">
    <source>
        <dbReference type="Proteomes" id="UP001210720"/>
    </source>
</evidence>
<reference evidence="2 3" key="1">
    <citation type="submission" date="2023-01" db="EMBL/GenBank/DDBJ databases">
        <title>Thalassococcus onchidii sp. nov., isolated from a marine invertebrate from the South China Sea.</title>
        <authorList>
            <person name="Xu S."/>
            <person name="Liu Z."/>
            <person name="Xu Y."/>
        </authorList>
    </citation>
    <scope>NUCLEOTIDE SEQUENCE [LARGE SCALE GENOMIC DNA]</scope>
    <source>
        <strain evidence="2 3">KCTC 32084</strain>
    </source>
</reference>
<accession>A0ABT4XSZ3</accession>
<organism evidence="2 3">
    <name type="scientific">Thalassococcus lentus</name>
    <dbReference type="NCBI Taxonomy" id="1210524"/>
    <lineage>
        <taxon>Bacteria</taxon>
        <taxon>Pseudomonadati</taxon>
        <taxon>Pseudomonadota</taxon>
        <taxon>Alphaproteobacteria</taxon>
        <taxon>Rhodobacterales</taxon>
        <taxon>Roseobacteraceae</taxon>
        <taxon>Thalassococcus</taxon>
    </lineage>
</organism>
<sequence length="183" mass="19490">MIRKMTLIALLLSGCSAIDHATTAMLERQNPLTADPAKYTVVIGLPPGLGLEQNGATIGLDAQFRDQAISEKYHLRQTGLSDGGIALAIKPEDVPKLRAMQAKVAAWEQESPADSTGSLTAMVSPCYTGLPVPENGKVSISIRTREGGPLMPLLRPYSAQKLVKRIETDAGAPLPRCGTSVER</sequence>
<keyword evidence="3" id="KW-1185">Reference proteome</keyword>
<evidence type="ECO:0008006" key="4">
    <source>
        <dbReference type="Google" id="ProtNLM"/>
    </source>
</evidence>
<dbReference type="Proteomes" id="UP001210720">
    <property type="component" value="Unassembled WGS sequence"/>
</dbReference>